<comment type="pathway">
    <text evidence="1 11">Carbohydrate degradation; glycolysis; pyruvate from D-glyceraldehyde 3-phosphate: step 4/5.</text>
</comment>
<dbReference type="GO" id="GO:0005576">
    <property type="term" value="C:extracellular region"/>
    <property type="evidence" value="ECO:0007669"/>
    <property type="project" value="UniProtKB-SubCell"/>
</dbReference>
<evidence type="ECO:0000313" key="17">
    <source>
        <dbReference type="EMBL" id="MQL53123.1"/>
    </source>
</evidence>
<feature type="binding site" evidence="11 14">
    <location>
        <position position="239"/>
    </location>
    <ligand>
        <name>Mg(2+)</name>
        <dbReference type="ChEBI" id="CHEBI:18420"/>
    </ligand>
</feature>
<feature type="binding site" evidence="13">
    <location>
        <position position="160"/>
    </location>
    <ligand>
        <name>substrate</name>
    </ligand>
</feature>
<dbReference type="Gene3D" id="3.20.20.120">
    <property type="entry name" value="Enolase-like C-terminal domain"/>
    <property type="match status" value="1"/>
</dbReference>
<feature type="binding site" evidence="11">
    <location>
        <position position="336"/>
    </location>
    <ligand>
        <name>(2R)-2-phosphoglycerate</name>
        <dbReference type="ChEBI" id="CHEBI:58289"/>
    </ligand>
</feature>
<dbReference type="OrthoDB" id="9804716at2"/>
<feature type="active site" description="Proton acceptor" evidence="11 12">
    <location>
        <position position="336"/>
    </location>
</feature>
<dbReference type="SMART" id="SM01193">
    <property type="entry name" value="Enolase_N"/>
    <property type="match status" value="1"/>
</dbReference>
<dbReference type="RefSeq" id="WP_152947576.1">
    <property type="nucleotide sequence ID" value="NZ_WHYR01000039.1"/>
</dbReference>
<keyword evidence="6 11" id="KW-0479">Metal-binding</keyword>
<dbReference type="PRINTS" id="PR00148">
    <property type="entry name" value="ENOLASE"/>
</dbReference>
<dbReference type="EC" id="4.2.1.11" evidence="3 11"/>
<feature type="binding site" evidence="11 14">
    <location>
        <position position="284"/>
    </location>
    <ligand>
        <name>Mg(2+)</name>
        <dbReference type="ChEBI" id="CHEBI:18420"/>
    </ligand>
</feature>
<comment type="subcellular location">
    <subcellularLocation>
        <location evidence="11">Cytoplasm</location>
    </subcellularLocation>
    <subcellularLocation>
        <location evidence="11">Secreted</location>
    </subcellularLocation>
    <subcellularLocation>
        <location evidence="11">Cell surface</location>
    </subcellularLocation>
    <text evidence="11">Fractions of enolase are present in both the cytoplasm and on the cell surface.</text>
</comment>
<dbReference type="GO" id="GO:0009986">
    <property type="term" value="C:cell surface"/>
    <property type="evidence" value="ECO:0007669"/>
    <property type="project" value="UniProtKB-SubCell"/>
</dbReference>
<keyword evidence="8 11" id="KW-0324">Glycolysis</keyword>
<feature type="binding site" evidence="13">
    <location>
        <position position="150"/>
    </location>
    <ligand>
        <name>substrate</name>
    </ligand>
</feature>
<sequence length="418" mass="45666">MSRPIIKEIKYRTVFDSRGVETLEVDVFVDGGFGRAAAPFGAPGSRGEFEAPAYSPEGLDGSIKILNQFIIPSLIGMDASEQHKIDELLKQIDGTPNFERIGGNTSVVISTACAKAAADALNMPLFKLMAPEGPWSMPLPLGNVIGGGAHSMGPAPDMQEHLVVAVGAKTIKEAIKLNLMVHEEVGKLLEKRDPGFAGGTDDENAWTANLDDVQALEVLGEACRKVSQRTGVEIRMGLDLAADRLWDPEKKVYRYWREGCERTTREQLDFLCELIERFNLIYVEDAFNSNDYESFSALNKRCGDRCIICADDLYASNPERTRAGITARSAGAMIVKPNQVGTITGAHITSQLAKENGLKIILSHRSGETMDDSIAHLAVAWKATMIKTGVKGGERLAKLNELIRIEQSYKEMVIVQGI</sequence>
<comment type="cofactor">
    <cofactor evidence="11">
        <name>Mg(2+)</name>
        <dbReference type="ChEBI" id="CHEBI:18420"/>
    </cofactor>
    <text evidence="11">Binds a second Mg(2+) ion via substrate during catalysis.</text>
</comment>
<dbReference type="AlphaFoldDB" id="A0A6N7IU91"/>
<comment type="cofactor">
    <cofactor evidence="14">
        <name>Mg(2+)</name>
        <dbReference type="ChEBI" id="CHEBI:18420"/>
    </cofactor>
    <text evidence="14">Mg(2+) is required for catalysis and for stabilizing the dimer.</text>
</comment>
<dbReference type="PIRSF" id="PIRSF001400">
    <property type="entry name" value="Enolase"/>
    <property type="match status" value="1"/>
</dbReference>
<keyword evidence="9 11" id="KW-0456">Lyase</keyword>
<evidence type="ECO:0000256" key="1">
    <source>
        <dbReference type="ARBA" id="ARBA00005031"/>
    </source>
</evidence>
<name>A0A6N7IU91_9FIRM</name>
<dbReference type="InterPro" id="IPR020810">
    <property type="entry name" value="Enolase_C"/>
</dbReference>
<dbReference type="Gene3D" id="3.30.390.10">
    <property type="entry name" value="Enolase-like, N-terminal domain"/>
    <property type="match status" value="1"/>
</dbReference>
<dbReference type="InterPro" id="IPR020809">
    <property type="entry name" value="Enolase_CS"/>
</dbReference>
<dbReference type="Pfam" id="PF00113">
    <property type="entry name" value="Enolase_C"/>
    <property type="match status" value="1"/>
</dbReference>
<dbReference type="GO" id="GO:0004634">
    <property type="term" value="F:phosphopyruvate hydratase activity"/>
    <property type="evidence" value="ECO:0007669"/>
    <property type="project" value="UniProtKB-UniRule"/>
</dbReference>
<evidence type="ECO:0000256" key="13">
    <source>
        <dbReference type="PIRSR" id="PIRSR001400-2"/>
    </source>
</evidence>
<feature type="domain" description="Enolase N-terminal" evidence="16">
    <location>
        <begin position="6"/>
        <end position="129"/>
    </location>
</feature>
<evidence type="ECO:0000259" key="15">
    <source>
        <dbReference type="SMART" id="SM01192"/>
    </source>
</evidence>
<evidence type="ECO:0000256" key="9">
    <source>
        <dbReference type="ARBA" id="ARBA00023239"/>
    </source>
</evidence>
<feature type="binding site" evidence="11 14">
    <location>
        <position position="311"/>
    </location>
    <ligand>
        <name>Mg(2+)</name>
        <dbReference type="ChEBI" id="CHEBI:18420"/>
    </ligand>
</feature>
<dbReference type="SUPFAM" id="SSF54826">
    <property type="entry name" value="Enolase N-terminal domain-like"/>
    <property type="match status" value="1"/>
</dbReference>
<dbReference type="Proteomes" id="UP000441717">
    <property type="component" value="Unassembled WGS sequence"/>
</dbReference>
<proteinExistence type="inferred from homology"/>
<reference evidence="17 18" key="1">
    <citation type="submission" date="2019-10" db="EMBL/GenBank/DDBJ databases">
        <title>Comparative genomics of sulfur disproportionating microorganisms.</title>
        <authorList>
            <person name="Ward L.M."/>
            <person name="Bertran E."/>
            <person name="Johnston D."/>
        </authorList>
    </citation>
    <scope>NUCLEOTIDE SEQUENCE [LARGE SCALE GENOMIC DNA]</scope>
    <source>
        <strain evidence="17 18">DSM 14055</strain>
    </source>
</reference>
<dbReference type="Pfam" id="PF03952">
    <property type="entry name" value="Enolase_N"/>
    <property type="match status" value="1"/>
</dbReference>
<evidence type="ECO:0000256" key="6">
    <source>
        <dbReference type="ARBA" id="ARBA00022723"/>
    </source>
</evidence>
<comment type="caution">
    <text evidence="17">The sequence shown here is derived from an EMBL/GenBank/DDBJ whole genome shotgun (WGS) entry which is preliminary data.</text>
</comment>
<gene>
    <name evidence="11" type="primary">eno</name>
    <name evidence="17" type="ORF">GFC01_12830</name>
</gene>
<dbReference type="PANTHER" id="PTHR11902:SF1">
    <property type="entry name" value="ENOLASE"/>
    <property type="match status" value="1"/>
</dbReference>
<evidence type="ECO:0000313" key="18">
    <source>
        <dbReference type="Proteomes" id="UP000441717"/>
    </source>
</evidence>
<feature type="binding site" evidence="13">
    <location>
        <position position="387"/>
    </location>
    <ligand>
        <name>substrate</name>
    </ligand>
</feature>
<dbReference type="PROSITE" id="PS00164">
    <property type="entry name" value="ENOLASE"/>
    <property type="match status" value="1"/>
</dbReference>
<dbReference type="EMBL" id="WHYR01000039">
    <property type="protein sequence ID" value="MQL53123.1"/>
    <property type="molecule type" value="Genomic_DNA"/>
</dbReference>
<feature type="binding site" evidence="11">
    <location>
        <position position="159"/>
    </location>
    <ligand>
        <name>(2R)-2-phosphoglycerate</name>
        <dbReference type="ChEBI" id="CHEBI:58289"/>
    </ligand>
</feature>
<keyword evidence="11" id="KW-0963">Cytoplasm</keyword>
<dbReference type="InterPro" id="IPR029017">
    <property type="entry name" value="Enolase-like_N"/>
</dbReference>
<dbReference type="InterPro" id="IPR020811">
    <property type="entry name" value="Enolase_N"/>
</dbReference>
<evidence type="ECO:0000256" key="4">
    <source>
        <dbReference type="ARBA" id="ARBA00017068"/>
    </source>
</evidence>
<evidence type="ECO:0000256" key="7">
    <source>
        <dbReference type="ARBA" id="ARBA00022842"/>
    </source>
</evidence>
<evidence type="ECO:0000259" key="16">
    <source>
        <dbReference type="SMART" id="SM01193"/>
    </source>
</evidence>
<comment type="catalytic activity">
    <reaction evidence="10">
        <text>(2R)-2-phosphoglycerate = phosphoenolpyruvate + H2O</text>
        <dbReference type="Rhea" id="RHEA:10164"/>
        <dbReference type="ChEBI" id="CHEBI:15377"/>
        <dbReference type="ChEBI" id="CHEBI:58289"/>
        <dbReference type="ChEBI" id="CHEBI:58702"/>
        <dbReference type="EC" id="4.2.1.11"/>
    </reaction>
    <physiologicalReaction direction="left-to-right" evidence="10">
        <dbReference type="Rhea" id="RHEA:10165"/>
    </physiologicalReaction>
</comment>
<dbReference type="GO" id="GO:0000287">
    <property type="term" value="F:magnesium ion binding"/>
    <property type="evidence" value="ECO:0007669"/>
    <property type="project" value="UniProtKB-UniRule"/>
</dbReference>
<feature type="binding site" evidence="11">
    <location>
        <position position="366"/>
    </location>
    <ligand>
        <name>(2R)-2-phosphoglycerate</name>
        <dbReference type="ChEBI" id="CHEBI:58289"/>
    </ligand>
</feature>
<feature type="binding site" evidence="11">
    <location>
        <position position="365"/>
    </location>
    <ligand>
        <name>(2R)-2-phosphoglycerate</name>
        <dbReference type="ChEBI" id="CHEBI:58289"/>
    </ligand>
</feature>
<evidence type="ECO:0000256" key="11">
    <source>
        <dbReference type="HAMAP-Rule" id="MF_00318"/>
    </source>
</evidence>
<dbReference type="SUPFAM" id="SSF51604">
    <property type="entry name" value="Enolase C-terminal domain-like"/>
    <property type="match status" value="1"/>
</dbReference>
<keyword evidence="7 11" id="KW-0460">Magnesium</keyword>
<accession>A0A6N7IU91</accession>
<dbReference type="PANTHER" id="PTHR11902">
    <property type="entry name" value="ENOLASE"/>
    <property type="match status" value="1"/>
</dbReference>
<evidence type="ECO:0000256" key="10">
    <source>
        <dbReference type="ARBA" id="ARBA00048951"/>
    </source>
</evidence>
<dbReference type="SMART" id="SM01192">
    <property type="entry name" value="Enolase_C"/>
    <property type="match status" value="1"/>
</dbReference>
<comment type="function">
    <text evidence="11">Catalyzes the reversible conversion of 2-phosphoglycerate (2-PG) into phosphoenolpyruvate (PEP). It is essential for the degradation of carbohydrates via glycolysis.</text>
</comment>
<dbReference type="GO" id="GO:0000015">
    <property type="term" value="C:phosphopyruvate hydratase complex"/>
    <property type="evidence" value="ECO:0007669"/>
    <property type="project" value="InterPro"/>
</dbReference>
<evidence type="ECO:0000256" key="12">
    <source>
        <dbReference type="PIRSR" id="PIRSR001400-1"/>
    </source>
</evidence>
<protein>
    <recommendedName>
        <fullName evidence="4 11">Enolase</fullName>
        <ecNumber evidence="3 11">4.2.1.11</ecNumber>
    </recommendedName>
    <alternativeName>
        <fullName evidence="11">2-phospho-D-glycerate hydro-lyase</fullName>
    </alternativeName>
    <alternativeName>
        <fullName evidence="11">2-phosphoglycerate dehydratase</fullName>
    </alternativeName>
</protein>
<evidence type="ECO:0000256" key="2">
    <source>
        <dbReference type="ARBA" id="ARBA00009604"/>
    </source>
</evidence>
<keyword evidence="5 11" id="KW-0964">Secreted</keyword>
<evidence type="ECO:0000256" key="3">
    <source>
        <dbReference type="ARBA" id="ARBA00012058"/>
    </source>
</evidence>
<feature type="active site" description="Proton donor" evidence="11 12">
    <location>
        <position position="203"/>
    </location>
</feature>
<evidence type="ECO:0000256" key="8">
    <source>
        <dbReference type="ARBA" id="ARBA00023152"/>
    </source>
</evidence>
<dbReference type="GO" id="GO:0006096">
    <property type="term" value="P:glycolytic process"/>
    <property type="evidence" value="ECO:0007669"/>
    <property type="project" value="UniProtKB-UniRule"/>
</dbReference>
<dbReference type="SFLD" id="SFLDS00001">
    <property type="entry name" value="Enolase"/>
    <property type="match status" value="1"/>
</dbReference>
<dbReference type="HAMAP" id="MF_00318">
    <property type="entry name" value="Enolase"/>
    <property type="match status" value="1"/>
</dbReference>
<dbReference type="InterPro" id="IPR000941">
    <property type="entry name" value="Enolase"/>
</dbReference>
<feature type="domain" description="Enolase C-terminal TIM barrel" evidence="15">
    <location>
        <begin position="134"/>
        <end position="416"/>
    </location>
</feature>
<feature type="binding site" evidence="13">
    <location>
        <position position="311"/>
    </location>
    <ligand>
        <name>substrate</name>
    </ligand>
</feature>
<keyword evidence="18" id="KW-1185">Reference proteome</keyword>
<comment type="similarity">
    <text evidence="2 11">Belongs to the enolase family.</text>
</comment>
<keyword evidence="17" id="KW-0670">Pyruvate</keyword>
<feature type="binding site" evidence="13">
    <location>
        <begin position="363"/>
        <end position="366"/>
    </location>
    <ligand>
        <name>substrate</name>
    </ligand>
</feature>
<feature type="binding site" evidence="13">
    <location>
        <position position="284"/>
    </location>
    <ligand>
        <name>substrate</name>
    </ligand>
</feature>
<evidence type="ECO:0000256" key="14">
    <source>
        <dbReference type="PIRSR" id="PIRSR001400-3"/>
    </source>
</evidence>
<feature type="binding site" evidence="11">
    <location>
        <position position="387"/>
    </location>
    <ligand>
        <name>(2R)-2-phosphoglycerate</name>
        <dbReference type="ChEBI" id="CHEBI:58289"/>
    </ligand>
</feature>
<organism evidence="17 18">
    <name type="scientific">Desulfofundulus thermobenzoicus</name>
    <dbReference type="NCBI Taxonomy" id="29376"/>
    <lineage>
        <taxon>Bacteria</taxon>
        <taxon>Bacillati</taxon>
        <taxon>Bacillota</taxon>
        <taxon>Clostridia</taxon>
        <taxon>Eubacteriales</taxon>
        <taxon>Peptococcaceae</taxon>
        <taxon>Desulfofundulus</taxon>
    </lineage>
</organism>
<dbReference type="InterPro" id="IPR036849">
    <property type="entry name" value="Enolase-like_C_sf"/>
</dbReference>
<evidence type="ECO:0000256" key="5">
    <source>
        <dbReference type="ARBA" id="ARBA00022525"/>
    </source>
</evidence>
<dbReference type="UniPathway" id="UPA00109">
    <property type="reaction ID" value="UER00187"/>
</dbReference>